<dbReference type="InterPro" id="IPR013083">
    <property type="entry name" value="Znf_RING/FYVE/PHD"/>
</dbReference>
<dbReference type="InterPro" id="IPR017455">
    <property type="entry name" value="Znf_FYVE-rel"/>
</dbReference>
<evidence type="ECO:0000256" key="7">
    <source>
        <dbReference type="ARBA" id="ARBA00023018"/>
    </source>
</evidence>
<dbReference type="PRINTS" id="PR00399">
    <property type="entry name" value="SYNAPTOTAGMN"/>
</dbReference>
<keyword evidence="7" id="KW-0770">Synapse</keyword>
<keyword evidence="6" id="KW-0106">Calcium</keyword>
<dbReference type="FunFam" id="2.60.40.150:FF:000023">
    <property type="entry name" value="Double C2-like domain-containing protein"/>
    <property type="match status" value="1"/>
</dbReference>
<feature type="compositionally biased region" description="Low complexity" evidence="10">
    <location>
        <begin position="319"/>
        <end position="329"/>
    </location>
</feature>
<keyword evidence="3" id="KW-0677">Repeat</keyword>
<dbReference type="CDD" id="cd08384">
    <property type="entry name" value="C2B_Rabphilin_Doc2"/>
    <property type="match status" value="1"/>
</dbReference>
<dbReference type="PANTHER" id="PTHR45729:SF9">
    <property type="entry name" value="DOUBLE C2-LIKE DOMAIN-CONTAINING PROTEIN BETA"/>
    <property type="match status" value="1"/>
</dbReference>
<feature type="compositionally biased region" description="Polar residues" evidence="10">
    <location>
        <begin position="357"/>
        <end position="366"/>
    </location>
</feature>
<dbReference type="PROSITE" id="PS50004">
    <property type="entry name" value="C2"/>
    <property type="match status" value="2"/>
</dbReference>
<keyword evidence="2" id="KW-0479">Metal-binding</keyword>
<name>A0A9J8D8Y5_CYPCA</name>
<dbReference type="SMART" id="SM00239">
    <property type="entry name" value="C2"/>
    <property type="match status" value="2"/>
</dbReference>
<dbReference type="Gene3D" id="2.60.40.150">
    <property type="entry name" value="C2 domain"/>
    <property type="match status" value="2"/>
</dbReference>
<protein>
    <submittedName>
        <fullName evidence="14">Double C2-like domains, beta</fullName>
    </submittedName>
</protein>
<dbReference type="AlphaFoldDB" id="A0A9J8D8Y5"/>
<dbReference type="GO" id="GO:0098793">
    <property type="term" value="C:presynapse"/>
    <property type="evidence" value="ECO:0007669"/>
    <property type="project" value="GOC"/>
</dbReference>
<dbReference type="Pfam" id="PF02318">
    <property type="entry name" value="FYVE_2"/>
    <property type="match status" value="1"/>
</dbReference>
<comment type="subcellular location">
    <subcellularLocation>
        <location evidence="1">Cytoplasmic vesicle</location>
        <location evidence="1">Secretory vesicle membrane</location>
    </subcellularLocation>
    <subcellularLocation>
        <location evidence="8">Synapse</location>
    </subcellularLocation>
</comment>
<dbReference type="InterPro" id="IPR011011">
    <property type="entry name" value="Znf_FYVE_PHD"/>
</dbReference>
<dbReference type="GO" id="GO:0008270">
    <property type="term" value="F:zinc ion binding"/>
    <property type="evidence" value="ECO:0007669"/>
    <property type="project" value="UniProtKB-KW"/>
</dbReference>
<evidence type="ECO:0000259" key="11">
    <source>
        <dbReference type="PROSITE" id="PS50004"/>
    </source>
</evidence>
<reference evidence="14" key="2">
    <citation type="submission" date="2025-09" db="UniProtKB">
        <authorList>
            <consortium name="Ensembl"/>
        </authorList>
    </citation>
    <scope>IDENTIFICATION</scope>
</reference>
<dbReference type="PROSITE" id="PS50916">
    <property type="entry name" value="RABBD"/>
    <property type="match status" value="1"/>
</dbReference>
<dbReference type="InterPro" id="IPR043566">
    <property type="entry name" value="Rabphilin/DOC2/Noc2"/>
</dbReference>
<evidence type="ECO:0000256" key="8">
    <source>
        <dbReference type="ARBA" id="ARBA00034103"/>
    </source>
</evidence>
<reference evidence="14" key="1">
    <citation type="submission" date="2025-08" db="UniProtKB">
        <authorList>
            <consortium name="Ensembl"/>
        </authorList>
    </citation>
    <scope>IDENTIFICATION</scope>
</reference>
<dbReference type="InterPro" id="IPR035892">
    <property type="entry name" value="C2_domain_sf"/>
</dbReference>
<keyword evidence="15" id="KW-1185">Reference proteome</keyword>
<feature type="domain" description="C2" evidence="11">
    <location>
        <begin position="410"/>
        <end position="532"/>
    </location>
</feature>
<dbReference type="Gene3D" id="3.30.40.10">
    <property type="entry name" value="Zinc/RING finger domain, C3HC4 (zinc finger)"/>
    <property type="match status" value="1"/>
</dbReference>
<keyword evidence="5" id="KW-0862">Zinc</keyword>
<dbReference type="GO" id="GO:0030658">
    <property type="term" value="C:transport vesicle membrane"/>
    <property type="evidence" value="ECO:0007669"/>
    <property type="project" value="UniProtKB-SubCell"/>
</dbReference>
<dbReference type="GO" id="GO:0006886">
    <property type="term" value="P:intracellular protein transport"/>
    <property type="evidence" value="ECO:0007669"/>
    <property type="project" value="InterPro"/>
</dbReference>
<evidence type="ECO:0000256" key="6">
    <source>
        <dbReference type="ARBA" id="ARBA00022837"/>
    </source>
</evidence>
<dbReference type="FunFam" id="2.60.40.150:FF:000032">
    <property type="entry name" value="Double c2-like domain-containing"/>
    <property type="match status" value="1"/>
</dbReference>
<evidence type="ECO:0000256" key="9">
    <source>
        <dbReference type="PROSITE-ProRule" id="PRU00091"/>
    </source>
</evidence>
<dbReference type="GO" id="GO:0061669">
    <property type="term" value="P:spontaneous neurotransmitter secretion"/>
    <property type="evidence" value="ECO:0007669"/>
    <property type="project" value="TreeGrafter"/>
</dbReference>
<dbReference type="InterPro" id="IPR010911">
    <property type="entry name" value="Rab_BD"/>
</dbReference>
<evidence type="ECO:0000256" key="5">
    <source>
        <dbReference type="ARBA" id="ARBA00022833"/>
    </source>
</evidence>
<dbReference type="GeneTree" id="ENSGT00940000156758"/>
<feature type="domain" description="FYVE-type" evidence="12">
    <location>
        <begin position="89"/>
        <end position="146"/>
    </location>
</feature>
<evidence type="ECO:0000256" key="2">
    <source>
        <dbReference type="ARBA" id="ARBA00022723"/>
    </source>
</evidence>
<evidence type="ECO:0000313" key="15">
    <source>
        <dbReference type="Proteomes" id="UP001108240"/>
    </source>
</evidence>
<feature type="compositionally biased region" description="Polar residues" evidence="10">
    <location>
        <begin position="292"/>
        <end position="301"/>
    </location>
</feature>
<organism evidence="14 15">
    <name type="scientific">Cyprinus carpio carpio</name>
    <dbReference type="NCBI Taxonomy" id="630221"/>
    <lineage>
        <taxon>Eukaryota</taxon>
        <taxon>Metazoa</taxon>
        <taxon>Chordata</taxon>
        <taxon>Craniata</taxon>
        <taxon>Vertebrata</taxon>
        <taxon>Euteleostomi</taxon>
        <taxon>Actinopterygii</taxon>
        <taxon>Neopterygii</taxon>
        <taxon>Teleostei</taxon>
        <taxon>Ostariophysi</taxon>
        <taxon>Cypriniformes</taxon>
        <taxon>Cyprinidae</taxon>
        <taxon>Cyprininae</taxon>
        <taxon>Cyprinus</taxon>
    </lineage>
</organism>
<dbReference type="Ensembl" id="ENSCCRT00000180415.1">
    <property type="protein sequence ID" value="ENSCCRP00000173760.1"/>
    <property type="gene ID" value="ENSCCRG00000066524.1"/>
</dbReference>
<feature type="compositionally biased region" description="Low complexity" evidence="10">
    <location>
        <begin position="302"/>
        <end position="312"/>
    </location>
</feature>
<evidence type="ECO:0000256" key="10">
    <source>
        <dbReference type="SAM" id="MobiDB-lite"/>
    </source>
</evidence>
<dbReference type="InterPro" id="IPR041282">
    <property type="entry name" value="FYVE_2"/>
</dbReference>
<feature type="region of interest" description="Disordered" evidence="10">
    <location>
        <begin position="249"/>
        <end position="377"/>
    </location>
</feature>
<evidence type="ECO:0000256" key="1">
    <source>
        <dbReference type="ARBA" id="ARBA00004250"/>
    </source>
</evidence>
<dbReference type="InterPro" id="IPR047022">
    <property type="entry name" value="Rabphilin_Doc2_C2A"/>
</dbReference>
<accession>A0A9J8D8Y5</accession>
<dbReference type="Pfam" id="PF00168">
    <property type="entry name" value="C2"/>
    <property type="match status" value="2"/>
</dbReference>
<dbReference type="SUPFAM" id="SSF57903">
    <property type="entry name" value="FYVE/PHD zinc finger"/>
    <property type="match status" value="1"/>
</dbReference>
<sequence length="696" mass="78789">MTDAMFGRENEHWVCPNDRQLALRAKLHTGWSFHTFQSERQRKAQTLEKRELDLIMSVIHRAEQLEIIEQHRIGRLVERLENMRRSAVGNGLSQCLLCGEVFGLLSSPSVLCLDCCMKVCTKCGIETAGSQKRAQWLCKICSERREVWKRSGAWFYKALPKHIRPIKDSILDNRKQVIERREQLPVARSAPISYTWAQSKAWAQTTDRGQACAAGMMKALERQPKVHVHLKPLSSSRYPYLPLLRKLKKKQRNGEENVNSSESDGSDAELSECSSDRKTFMSETNQRRDSESSGGQVQVPLQSSITSSTQSSFHMENPSSLASERSSSSVNPGLEEEVMDHSQPLLTPPALSRAGSLRSTSTSQKSEGPVVDPKRDEDDLDQAFGATALVASKKEEEPDVEGYDSDDSTTLGTLDFSLLYDQENNALHCTINKAKGLKPMDHNGLSDPYVKLHLLPGASKANKLRTKTLRNTLNPVWSETLTYYGITDEDMVRKTLRISVCDEDKFRHNEFIGETRIPLKKLKPNQTKNFSNCLEKQLPIDKTDDKSLEERGRIMISLKYSSQKCGLVVGIIRCAHLAAMDANGFSDPYVKTYLKPDENKKSKHKTAVKKKTLNPEFNEEFFYEIKYADLSKKTLEVTVWDYDIGKSNDFIGGVSLGINANGERLKHWFDCLKNKDKKIERWHTLTNELPGSGYND</sequence>
<dbReference type="Proteomes" id="UP001108240">
    <property type="component" value="Unplaced"/>
</dbReference>
<evidence type="ECO:0000313" key="14">
    <source>
        <dbReference type="Ensembl" id="ENSCCRP00000173760.1"/>
    </source>
</evidence>
<dbReference type="PANTHER" id="PTHR45729">
    <property type="entry name" value="RABPHILIN, ISOFORM A"/>
    <property type="match status" value="1"/>
</dbReference>
<proteinExistence type="predicted"/>
<dbReference type="OMA" id="CNIIRAR"/>
<dbReference type="InterPro" id="IPR000008">
    <property type="entry name" value="C2_dom"/>
</dbReference>
<dbReference type="GO" id="GO:0017158">
    <property type="term" value="P:regulation of calcium ion-dependent exocytosis"/>
    <property type="evidence" value="ECO:0007669"/>
    <property type="project" value="TreeGrafter"/>
</dbReference>
<feature type="compositionally biased region" description="Basic and acidic residues" evidence="10">
    <location>
        <begin position="274"/>
        <end position="291"/>
    </location>
</feature>
<dbReference type="InterPro" id="IPR001565">
    <property type="entry name" value="Synaptotagmin"/>
</dbReference>
<dbReference type="CDD" id="cd04035">
    <property type="entry name" value="C2A_Rabphilin_Doc2"/>
    <property type="match status" value="1"/>
</dbReference>
<dbReference type="GO" id="GO:0031267">
    <property type="term" value="F:small GTPase binding"/>
    <property type="evidence" value="ECO:0007669"/>
    <property type="project" value="InterPro"/>
</dbReference>
<dbReference type="GO" id="GO:0006887">
    <property type="term" value="P:exocytosis"/>
    <property type="evidence" value="ECO:0007669"/>
    <property type="project" value="TreeGrafter"/>
</dbReference>
<keyword evidence="4 9" id="KW-0863">Zinc-finger</keyword>
<evidence type="ECO:0000256" key="4">
    <source>
        <dbReference type="ARBA" id="ARBA00022771"/>
    </source>
</evidence>
<evidence type="ECO:0000259" key="13">
    <source>
        <dbReference type="PROSITE" id="PS50916"/>
    </source>
</evidence>
<evidence type="ECO:0000256" key="3">
    <source>
        <dbReference type="ARBA" id="ARBA00022737"/>
    </source>
</evidence>
<dbReference type="SUPFAM" id="SSF49562">
    <property type="entry name" value="C2 domain (Calcium/lipid-binding domain, CaLB)"/>
    <property type="match status" value="2"/>
</dbReference>
<dbReference type="PRINTS" id="PR00360">
    <property type="entry name" value="C2DOMAIN"/>
</dbReference>
<feature type="domain" description="C2" evidence="11">
    <location>
        <begin position="550"/>
        <end position="683"/>
    </location>
</feature>
<evidence type="ECO:0000259" key="12">
    <source>
        <dbReference type="PROSITE" id="PS50178"/>
    </source>
</evidence>
<dbReference type="PROSITE" id="PS50178">
    <property type="entry name" value="ZF_FYVE"/>
    <property type="match status" value="1"/>
</dbReference>
<feature type="domain" description="RabBD" evidence="13">
    <location>
        <begin position="41"/>
        <end position="158"/>
    </location>
</feature>